<feature type="domain" description="Acyl-CoA dehydrogenase/oxidase C-terminal" evidence="7">
    <location>
        <begin position="230"/>
        <end position="375"/>
    </location>
</feature>
<dbReference type="Pfam" id="PF02770">
    <property type="entry name" value="Acyl-CoA_dh_M"/>
    <property type="match status" value="1"/>
</dbReference>
<evidence type="ECO:0000259" key="7">
    <source>
        <dbReference type="Pfam" id="PF00441"/>
    </source>
</evidence>
<dbReference type="EMBL" id="QYUK01000011">
    <property type="protein sequence ID" value="RJF86319.1"/>
    <property type="molecule type" value="Genomic_DNA"/>
</dbReference>
<evidence type="ECO:0000256" key="1">
    <source>
        <dbReference type="ARBA" id="ARBA00001974"/>
    </source>
</evidence>
<dbReference type="PANTHER" id="PTHR43884">
    <property type="entry name" value="ACYL-COA DEHYDROGENASE"/>
    <property type="match status" value="1"/>
</dbReference>
<dbReference type="OrthoDB" id="9769473at2"/>
<comment type="cofactor">
    <cofactor evidence="1 6">
        <name>FAD</name>
        <dbReference type="ChEBI" id="CHEBI:57692"/>
    </cofactor>
</comment>
<dbReference type="PANTHER" id="PTHR43884:SF37">
    <property type="entry name" value="ACYL-COA DEHYDROGENASE"/>
    <property type="match status" value="1"/>
</dbReference>
<protein>
    <submittedName>
        <fullName evidence="10">Cyclohexanecarboxyl-CoA dehydrogenase</fullName>
    </submittedName>
</protein>
<dbReference type="InterPro" id="IPR036250">
    <property type="entry name" value="AcylCo_DH-like_C"/>
</dbReference>
<dbReference type="SUPFAM" id="SSF47203">
    <property type="entry name" value="Acyl-CoA dehydrogenase C-terminal domain-like"/>
    <property type="match status" value="1"/>
</dbReference>
<evidence type="ECO:0000313" key="10">
    <source>
        <dbReference type="EMBL" id="RJF86319.1"/>
    </source>
</evidence>
<dbReference type="InterPro" id="IPR037069">
    <property type="entry name" value="AcylCoA_DH/ox_N_sf"/>
</dbReference>
<dbReference type="SUPFAM" id="SSF56645">
    <property type="entry name" value="Acyl-CoA dehydrogenase NM domain-like"/>
    <property type="match status" value="1"/>
</dbReference>
<feature type="domain" description="Acyl-CoA oxidase/dehydrogenase middle" evidence="8">
    <location>
        <begin position="121"/>
        <end position="215"/>
    </location>
</feature>
<evidence type="ECO:0000256" key="6">
    <source>
        <dbReference type="RuleBase" id="RU362125"/>
    </source>
</evidence>
<feature type="domain" description="Acyl-CoA dehydrogenase/oxidase N-terminal" evidence="9">
    <location>
        <begin position="6"/>
        <end position="117"/>
    </location>
</feature>
<evidence type="ECO:0000256" key="2">
    <source>
        <dbReference type="ARBA" id="ARBA00009347"/>
    </source>
</evidence>
<dbReference type="GO" id="GO:0050660">
    <property type="term" value="F:flavin adenine dinucleotide binding"/>
    <property type="evidence" value="ECO:0007669"/>
    <property type="project" value="InterPro"/>
</dbReference>
<dbReference type="InterPro" id="IPR009100">
    <property type="entry name" value="AcylCoA_DH/oxidase_NM_dom_sf"/>
</dbReference>
<dbReference type="Pfam" id="PF00441">
    <property type="entry name" value="Acyl-CoA_dh_1"/>
    <property type="match status" value="1"/>
</dbReference>
<comment type="similarity">
    <text evidence="2 6">Belongs to the acyl-CoA dehydrogenase family.</text>
</comment>
<dbReference type="InterPro" id="IPR013786">
    <property type="entry name" value="AcylCoA_DH/ox_N"/>
</dbReference>
<dbReference type="GO" id="GO:0003995">
    <property type="term" value="F:acyl-CoA dehydrogenase activity"/>
    <property type="evidence" value="ECO:0007669"/>
    <property type="project" value="TreeGrafter"/>
</dbReference>
<evidence type="ECO:0000256" key="4">
    <source>
        <dbReference type="ARBA" id="ARBA00022827"/>
    </source>
</evidence>
<dbReference type="Proteomes" id="UP000284605">
    <property type="component" value="Unassembled WGS sequence"/>
</dbReference>
<dbReference type="Gene3D" id="1.20.140.10">
    <property type="entry name" value="Butyryl-CoA Dehydrogenase, subunit A, domain 3"/>
    <property type="match status" value="1"/>
</dbReference>
<accession>A0A418W8J1</accession>
<evidence type="ECO:0000313" key="11">
    <source>
        <dbReference type="Proteomes" id="UP000284605"/>
    </source>
</evidence>
<reference evidence="10 11" key="1">
    <citation type="submission" date="2018-09" db="EMBL/GenBank/DDBJ databases">
        <authorList>
            <person name="Zhu H."/>
        </authorList>
    </citation>
    <scope>NUCLEOTIDE SEQUENCE [LARGE SCALE GENOMIC DNA]</scope>
    <source>
        <strain evidence="10 11">K1W22B-8</strain>
    </source>
</reference>
<evidence type="ECO:0000259" key="9">
    <source>
        <dbReference type="Pfam" id="PF02771"/>
    </source>
</evidence>
<dbReference type="Gene3D" id="1.10.540.10">
    <property type="entry name" value="Acyl-CoA dehydrogenase/oxidase, N-terminal domain"/>
    <property type="match status" value="1"/>
</dbReference>
<evidence type="ECO:0000256" key="5">
    <source>
        <dbReference type="ARBA" id="ARBA00023002"/>
    </source>
</evidence>
<gene>
    <name evidence="10" type="ORF">D3874_04155</name>
</gene>
<dbReference type="AlphaFoldDB" id="A0A418W8J1"/>
<dbReference type="Pfam" id="PF02771">
    <property type="entry name" value="Acyl-CoA_dh_N"/>
    <property type="match status" value="1"/>
</dbReference>
<dbReference type="Gene3D" id="2.40.110.10">
    <property type="entry name" value="Butyryl-CoA Dehydrogenase, subunit A, domain 2"/>
    <property type="match status" value="1"/>
</dbReference>
<keyword evidence="11" id="KW-1185">Reference proteome</keyword>
<organism evidence="10 11">
    <name type="scientific">Oleomonas cavernae</name>
    <dbReference type="NCBI Taxonomy" id="2320859"/>
    <lineage>
        <taxon>Bacteria</taxon>
        <taxon>Pseudomonadati</taxon>
        <taxon>Pseudomonadota</taxon>
        <taxon>Alphaproteobacteria</taxon>
        <taxon>Acetobacterales</taxon>
        <taxon>Acetobacteraceae</taxon>
        <taxon>Oleomonas</taxon>
    </lineage>
</organism>
<sequence>MDFEFTEEQKIVVASLRSFATEELLPKYAHWDRTGEFPAEIWQKMGAMGLLGLRVPEAYGGQALDCVTAGLAIEEVARGDFNCCYGILNSSFAGDLLGKYAAPEIQAAWLPAMASGDKVVCICLTEPHCGSDAASIRARALRRGDHYVLNGEKSAITLLMAGDAGIVFAKTAPEAGAKGVSAFLVPLDLPGITRLPYADMGAKGIVRGSLFLEDVEIPAGNLIGPENGAFSRVMQTFEYTRGLIGLMCIGAAQVTLEETITYTKDRTAFGQPISKNQGVSFPIAEWFTRLTMARWHCYRTLWLRDQGLPHNSEAAMCKGFIPEICMGTIQDCMVLHGHYGYTQDFPVEQRLRDVAGQLIADGTPQIQKLIIARGLFGRDFV</sequence>
<dbReference type="FunFam" id="1.20.140.10:FF:000001">
    <property type="entry name" value="Acyl-CoA dehydrogenase"/>
    <property type="match status" value="1"/>
</dbReference>
<evidence type="ECO:0000259" key="8">
    <source>
        <dbReference type="Pfam" id="PF02770"/>
    </source>
</evidence>
<dbReference type="RefSeq" id="WP_119776899.1">
    <property type="nucleotide sequence ID" value="NZ_QYUK01000011.1"/>
</dbReference>
<dbReference type="InterPro" id="IPR046373">
    <property type="entry name" value="Acyl-CoA_Oxase/DH_mid-dom_sf"/>
</dbReference>
<keyword evidence="3 6" id="KW-0285">Flavoprotein</keyword>
<keyword evidence="4 6" id="KW-0274">FAD</keyword>
<name>A0A418W8J1_9PROT</name>
<dbReference type="InterPro" id="IPR006091">
    <property type="entry name" value="Acyl-CoA_Oxase/DH_mid-dom"/>
</dbReference>
<comment type="caution">
    <text evidence="10">The sequence shown here is derived from an EMBL/GenBank/DDBJ whole genome shotgun (WGS) entry which is preliminary data.</text>
</comment>
<dbReference type="InterPro" id="IPR009075">
    <property type="entry name" value="AcylCo_DH/oxidase_C"/>
</dbReference>
<keyword evidence="5 6" id="KW-0560">Oxidoreductase</keyword>
<evidence type="ECO:0000256" key="3">
    <source>
        <dbReference type="ARBA" id="ARBA00022630"/>
    </source>
</evidence>
<proteinExistence type="inferred from homology"/>